<protein>
    <recommendedName>
        <fullName evidence="4">Phenylacetate-coenzyme A ligase</fullName>
    </recommendedName>
</protein>
<accession>A0A098EJY9</accession>
<gene>
    <name evidence="2" type="ORF">BN1080_01076</name>
</gene>
<evidence type="ECO:0000256" key="1">
    <source>
        <dbReference type="SAM" id="MobiDB-lite"/>
    </source>
</evidence>
<keyword evidence="3" id="KW-1185">Reference proteome</keyword>
<evidence type="ECO:0008006" key="4">
    <source>
        <dbReference type="Google" id="ProtNLM"/>
    </source>
</evidence>
<evidence type="ECO:0000313" key="3">
    <source>
        <dbReference type="Proteomes" id="UP000043699"/>
    </source>
</evidence>
<dbReference type="RefSeq" id="WP_199876591.1">
    <property type="nucleotide sequence ID" value="NZ_CCXS01000001.1"/>
</dbReference>
<dbReference type="EMBL" id="CCXS01000001">
    <property type="protein sequence ID" value="CEG22155.1"/>
    <property type="molecule type" value="Genomic_DNA"/>
</dbReference>
<dbReference type="Gene3D" id="3.40.50.12780">
    <property type="entry name" value="N-terminal domain of ligase-like"/>
    <property type="match status" value="1"/>
</dbReference>
<organism evidence="2 3">
    <name type="scientific">Planococcus massiliensis</name>
    <dbReference type="NCBI Taxonomy" id="1499687"/>
    <lineage>
        <taxon>Bacteria</taxon>
        <taxon>Bacillati</taxon>
        <taxon>Bacillota</taxon>
        <taxon>Bacilli</taxon>
        <taxon>Bacillales</taxon>
        <taxon>Caryophanaceae</taxon>
        <taxon>Planococcus</taxon>
    </lineage>
</organism>
<feature type="region of interest" description="Disordered" evidence="1">
    <location>
        <begin position="342"/>
        <end position="363"/>
    </location>
</feature>
<evidence type="ECO:0000313" key="2">
    <source>
        <dbReference type="EMBL" id="CEG22155.1"/>
    </source>
</evidence>
<feature type="compositionally biased region" description="Basic and acidic residues" evidence="1">
    <location>
        <begin position="349"/>
        <end position="363"/>
    </location>
</feature>
<dbReference type="PANTHER" id="PTHR36932">
    <property type="entry name" value="CAPSULAR POLYSACCHARIDE BIOSYNTHESIS PROTEIN"/>
    <property type="match status" value="1"/>
</dbReference>
<dbReference type="InterPro" id="IPR053158">
    <property type="entry name" value="CapK_Type1_Caps_Biosynth"/>
</dbReference>
<dbReference type="InterPro" id="IPR042099">
    <property type="entry name" value="ANL_N_sf"/>
</dbReference>
<dbReference type="AlphaFoldDB" id="A0A098EJY9"/>
<dbReference type="Proteomes" id="UP000043699">
    <property type="component" value="Unassembled WGS sequence"/>
</dbReference>
<reference evidence="2 3" key="1">
    <citation type="submission" date="2014-09" db="EMBL/GenBank/DDBJ databases">
        <authorList>
            <person name="Urmite Genomes Urmite Genomes"/>
        </authorList>
    </citation>
    <scope>NUCLEOTIDE SEQUENCE [LARGE SCALE GENOMIC DNA]</scope>
    <source>
        <strain evidence="2 3">ES2</strain>
    </source>
</reference>
<name>A0A098EJY9_9BACL</name>
<dbReference type="PANTHER" id="PTHR36932:SF1">
    <property type="entry name" value="CAPSULAR POLYSACCHARIDE BIOSYNTHESIS PROTEIN"/>
    <property type="match status" value="1"/>
</dbReference>
<dbReference type="STRING" id="1499687.BN1080_01076"/>
<proteinExistence type="predicted"/>
<sequence>MRNFSSMLYKHLPIYFQNLYVRSENKKVKKERYGEIYAELLRELASKRADEFGEAVQWKEIHKLLKHSIEHSPFYRKFYKGINVEALKGLSDLPKLPVVEREAIHQNIQMMHAADDSAAAVAHEIDREGIPLKFLLTKEDIQKRNAFMDFFKQQNGADSKGLKQAIFTSRKIVPEAQEKKIYWRDNRPEKIRLYSNYYCTNGNAEVYIRNLNDFQPALIIGTAPILYKLAAFLNEAQEKLASPPQALFLQGGLMEAAQRKEIEKAFGCPVRNLFLPSYEFPVMSECEAGKFHVHPKAGIIELAEDGEMIVTNFMSYGTPIIRCRTGEYAEVKDAESPCACGSTQPVIKSRKDPDSSRLRTADNAKVDIPQLDETGHELSDGIKKIHFFQHKKEAIEVFVEAGESYTNELTETIHQNLQSAFSQDTKFNIRVVEEMPRSLKDDFQLVINKLAK</sequence>